<reference evidence="3 4" key="1">
    <citation type="submission" date="2019-02" db="EMBL/GenBank/DDBJ databases">
        <title>Deep-cultivation of Planctomycetes and their phenomic and genomic characterization uncovers novel biology.</title>
        <authorList>
            <person name="Wiegand S."/>
            <person name="Jogler M."/>
            <person name="Boedeker C."/>
            <person name="Pinto D."/>
            <person name="Vollmers J."/>
            <person name="Rivas-Marin E."/>
            <person name="Kohn T."/>
            <person name="Peeters S.H."/>
            <person name="Heuer A."/>
            <person name="Rast P."/>
            <person name="Oberbeckmann S."/>
            <person name="Bunk B."/>
            <person name="Jeske O."/>
            <person name="Meyerdierks A."/>
            <person name="Storesund J.E."/>
            <person name="Kallscheuer N."/>
            <person name="Luecker S."/>
            <person name="Lage O.M."/>
            <person name="Pohl T."/>
            <person name="Merkel B.J."/>
            <person name="Hornburger P."/>
            <person name="Mueller R.-W."/>
            <person name="Bruemmer F."/>
            <person name="Labrenz M."/>
            <person name="Spormann A.M."/>
            <person name="Op den Camp H."/>
            <person name="Overmann J."/>
            <person name="Amann R."/>
            <person name="Jetten M.S.M."/>
            <person name="Mascher T."/>
            <person name="Medema M.H."/>
            <person name="Devos D.P."/>
            <person name="Kaster A.-K."/>
            <person name="Ovreas L."/>
            <person name="Rohde M."/>
            <person name="Galperin M.Y."/>
            <person name="Jogler C."/>
        </authorList>
    </citation>
    <scope>NUCLEOTIDE SEQUENCE [LARGE SCALE GENOMIC DNA]</scope>
    <source>
        <strain evidence="3 4">Pan161</strain>
    </source>
</reference>
<protein>
    <submittedName>
        <fullName evidence="3">DinB family protein</fullName>
    </submittedName>
</protein>
<comment type="similarity">
    <text evidence="1">Belongs to the DinB family.</text>
</comment>
<dbReference type="InterPro" id="IPR007837">
    <property type="entry name" value="DinB"/>
</dbReference>
<evidence type="ECO:0000256" key="2">
    <source>
        <dbReference type="ARBA" id="ARBA00022723"/>
    </source>
</evidence>
<dbReference type="Pfam" id="PF05163">
    <property type="entry name" value="DinB"/>
    <property type="match status" value="1"/>
</dbReference>
<dbReference type="KEGG" id="gax:Pan161_20880"/>
<dbReference type="AlphaFoldDB" id="A0A517VBQ6"/>
<evidence type="ECO:0000313" key="4">
    <source>
        <dbReference type="Proteomes" id="UP000316855"/>
    </source>
</evidence>
<dbReference type="Proteomes" id="UP000316855">
    <property type="component" value="Chromosome"/>
</dbReference>
<organism evidence="3 4">
    <name type="scientific">Gimesia algae</name>
    <dbReference type="NCBI Taxonomy" id="2527971"/>
    <lineage>
        <taxon>Bacteria</taxon>
        <taxon>Pseudomonadati</taxon>
        <taxon>Planctomycetota</taxon>
        <taxon>Planctomycetia</taxon>
        <taxon>Planctomycetales</taxon>
        <taxon>Planctomycetaceae</taxon>
        <taxon>Gimesia</taxon>
    </lineage>
</organism>
<sequence length="68" mass="7540">MLDELVSKRSTSSGKGRVQQTRCVDILLHVCTHAQYTTAQVVNMLRQLGAEPLPATMLITLARNQMTL</sequence>
<keyword evidence="4" id="KW-1185">Reference proteome</keyword>
<gene>
    <name evidence="3" type="ORF">Pan161_20880</name>
</gene>
<evidence type="ECO:0000256" key="1">
    <source>
        <dbReference type="ARBA" id="ARBA00008635"/>
    </source>
</evidence>
<evidence type="ECO:0000313" key="3">
    <source>
        <dbReference type="EMBL" id="QDT90437.1"/>
    </source>
</evidence>
<accession>A0A517VBQ6</accession>
<keyword evidence="2" id="KW-0479">Metal-binding</keyword>
<proteinExistence type="inferred from homology"/>
<dbReference type="Gene3D" id="1.20.120.450">
    <property type="entry name" value="dinb family like domain"/>
    <property type="match status" value="1"/>
</dbReference>
<dbReference type="GO" id="GO:0046872">
    <property type="term" value="F:metal ion binding"/>
    <property type="evidence" value="ECO:0007669"/>
    <property type="project" value="UniProtKB-KW"/>
</dbReference>
<dbReference type="InterPro" id="IPR034660">
    <property type="entry name" value="DinB/YfiT-like"/>
</dbReference>
<dbReference type="EMBL" id="CP036343">
    <property type="protein sequence ID" value="QDT90437.1"/>
    <property type="molecule type" value="Genomic_DNA"/>
</dbReference>
<name>A0A517VBQ6_9PLAN</name>